<feature type="binding site" evidence="5">
    <location>
        <position position="169"/>
    </location>
    <ligand>
        <name>molybdate</name>
        <dbReference type="ChEBI" id="CHEBI:36264"/>
    </ligand>
</feature>
<dbReference type="CDD" id="cd13537">
    <property type="entry name" value="PBP2_YvgL_like"/>
    <property type="match status" value="1"/>
</dbReference>
<feature type="binding site" evidence="5">
    <location>
        <position position="62"/>
    </location>
    <ligand>
        <name>molybdate</name>
        <dbReference type="ChEBI" id="CHEBI:36264"/>
    </ligand>
</feature>
<sequence length="250" mass="27270">MRHLLTLFLLLIVISGCGTNEAKQTTLTVAAASSLSDAMKELSAKYEEEHPDTDITLNLASSGVLANQIKQGAPIDVFLSASEDHFTELVKDDLIEPELHTNLLSNKLVLITNEPTSVTGWDDLLSNSIGRIAIGTPETVPAGAYAKEALESMKMIDKLHDQLIFGKDVRQVLTYVETGNADAGIVYKTDYLTSNKVSLVAEAPLDTYSSITYPAGVVEDGREEAQSFFTFLQSEQAMTIFKKYGFQGKK</sequence>
<evidence type="ECO:0000256" key="3">
    <source>
        <dbReference type="ARBA" id="ARBA00022723"/>
    </source>
</evidence>
<evidence type="ECO:0000256" key="2">
    <source>
        <dbReference type="ARBA" id="ARBA00022505"/>
    </source>
</evidence>
<dbReference type="AlphaFoldDB" id="A0A4U1MFV3"/>
<name>A0A4U1MFV3_9BACL</name>
<proteinExistence type="inferred from homology"/>
<dbReference type="PANTHER" id="PTHR30632">
    <property type="entry name" value="MOLYBDATE-BINDING PERIPLASMIC PROTEIN"/>
    <property type="match status" value="1"/>
</dbReference>
<dbReference type="PROSITE" id="PS51257">
    <property type="entry name" value="PROKAR_LIPOPROTEIN"/>
    <property type="match status" value="1"/>
</dbReference>
<reference evidence="7 8" key="1">
    <citation type="submission" date="2019-04" db="EMBL/GenBank/DDBJ databases">
        <title>Genome sequence of Bacillus hwajinpoensis strain Y2.</title>
        <authorList>
            <person name="Fair J.L."/>
            <person name="Maclea K.S."/>
        </authorList>
    </citation>
    <scope>NUCLEOTIDE SEQUENCE [LARGE SCALE GENOMIC DNA]</scope>
    <source>
        <strain evidence="7 8">Y2</strain>
    </source>
</reference>
<dbReference type="EMBL" id="SWFM01000004">
    <property type="protein sequence ID" value="TKD69262.1"/>
    <property type="molecule type" value="Genomic_DNA"/>
</dbReference>
<accession>A0A4U1MFV3</accession>
<feature type="chain" id="PRO_5020673942" evidence="6">
    <location>
        <begin position="23"/>
        <end position="250"/>
    </location>
</feature>
<evidence type="ECO:0000256" key="6">
    <source>
        <dbReference type="SAM" id="SignalP"/>
    </source>
</evidence>
<evidence type="ECO:0000256" key="5">
    <source>
        <dbReference type="PIRSR" id="PIRSR004846-1"/>
    </source>
</evidence>
<feature type="signal peptide" evidence="6">
    <location>
        <begin position="1"/>
        <end position="22"/>
    </location>
</feature>
<evidence type="ECO:0000256" key="1">
    <source>
        <dbReference type="ARBA" id="ARBA00009175"/>
    </source>
</evidence>
<dbReference type="Proteomes" id="UP000310541">
    <property type="component" value="Unassembled WGS sequence"/>
</dbReference>
<dbReference type="OrthoDB" id="9785015at2"/>
<comment type="caution">
    <text evidence="7">The sequence shown here is derived from an EMBL/GenBank/DDBJ whole genome shotgun (WGS) entry which is preliminary data.</text>
</comment>
<dbReference type="InterPro" id="IPR041879">
    <property type="entry name" value="YvgL-like_PBP2"/>
</dbReference>
<evidence type="ECO:0000313" key="7">
    <source>
        <dbReference type="EMBL" id="TKD69262.1"/>
    </source>
</evidence>
<dbReference type="GO" id="GO:0046872">
    <property type="term" value="F:metal ion binding"/>
    <property type="evidence" value="ECO:0007669"/>
    <property type="project" value="UniProtKB-KW"/>
</dbReference>
<gene>
    <name evidence="7" type="primary">modA</name>
    <name evidence="7" type="ORF">FBF83_14780</name>
</gene>
<feature type="binding site" evidence="5">
    <location>
        <position position="34"/>
    </location>
    <ligand>
        <name>molybdate</name>
        <dbReference type="ChEBI" id="CHEBI:36264"/>
    </ligand>
</feature>
<dbReference type="PANTHER" id="PTHR30632:SF0">
    <property type="entry name" value="SULFATE-BINDING PROTEIN"/>
    <property type="match status" value="1"/>
</dbReference>
<dbReference type="InterPro" id="IPR005950">
    <property type="entry name" value="ModA"/>
</dbReference>
<dbReference type="PIRSF" id="PIRSF004846">
    <property type="entry name" value="ModA"/>
    <property type="match status" value="1"/>
</dbReference>
<evidence type="ECO:0000256" key="4">
    <source>
        <dbReference type="ARBA" id="ARBA00022729"/>
    </source>
</evidence>
<dbReference type="NCBIfam" id="TIGR01256">
    <property type="entry name" value="modA"/>
    <property type="match status" value="1"/>
</dbReference>
<comment type="similarity">
    <text evidence="1">Belongs to the bacterial solute-binding protein ModA family.</text>
</comment>
<organism evidence="7 8">
    <name type="scientific">Guptibacillus hwajinpoensis</name>
    <dbReference type="NCBI Taxonomy" id="208199"/>
    <lineage>
        <taxon>Bacteria</taxon>
        <taxon>Bacillati</taxon>
        <taxon>Bacillota</taxon>
        <taxon>Bacilli</taxon>
        <taxon>Bacillales</taxon>
        <taxon>Guptibacillaceae</taxon>
        <taxon>Guptibacillus</taxon>
    </lineage>
</organism>
<dbReference type="SUPFAM" id="SSF53850">
    <property type="entry name" value="Periplasmic binding protein-like II"/>
    <property type="match status" value="1"/>
</dbReference>
<feature type="binding site" evidence="5">
    <location>
        <position position="187"/>
    </location>
    <ligand>
        <name>molybdate</name>
        <dbReference type="ChEBI" id="CHEBI:36264"/>
    </ligand>
</feature>
<keyword evidence="4 6" id="KW-0732">Signal</keyword>
<feature type="binding site" evidence="5">
    <location>
        <position position="142"/>
    </location>
    <ligand>
        <name>molybdate</name>
        <dbReference type="ChEBI" id="CHEBI:36264"/>
    </ligand>
</feature>
<dbReference type="GO" id="GO:1901359">
    <property type="term" value="F:tungstate binding"/>
    <property type="evidence" value="ECO:0007669"/>
    <property type="project" value="UniProtKB-ARBA"/>
</dbReference>
<keyword evidence="3 5" id="KW-0479">Metal-binding</keyword>
<protein>
    <submittedName>
        <fullName evidence="7">Molybdate ABC transporter substrate-binding protein</fullName>
    </submittedName>
</protein>
<keyword evidence="2 5" id="KW-0500">Molybdenum</keyword>
<dbReference type="GO" id="GO:0015689">
    <property type="term" value="P:molybdate ion transport"/>
    <property type="evidence" value="ECO:0007669"/>
    <property type="project" value="InterPro"/>
</dbReference>
<dbReference type="Pfam" id="PF13531">
    <property type="entry name" value="SBP_bac_11"/>
    <property type="match status" value="1"/>
</dbReference>
<dbReference type="FunFam" id="3.40.190.10:FF:000035">
    <property type="entry name" value="Molybdate ABC transporter substrate-binding protein"/>
    <property type="match status" value="1"/>
</dbReference>
<dbReference type="InterPro" id="IPR050682">
    <property type="entry name" value="ModA/WtpA"/>
</dbReference>
<dbReference type="GO" id="GO:0030973">
    <property type="term" value="F:molybdate ion binding"/>
    <property type="evidence" value="ECO:0007669"/>
    <property type="project" value="UniProtKB-ARBA"/>
</dbReference>
<evidence type="ECO:0000313" key="8">
    <source>
        <dbReference type="Proteomes" id="UP000310541"/>
    </source>
</evidence>
<dbReference type="RefSeq" id="WP_136947933.1">
    <property type="nucleotide sequence ID" value="NZ_SWFM01000004.1"/>
</dbReference>
<dbReference type="Gene3D" id="3.40.190.10">
    <property type="entry name" value="Periplasmic binding protein-like II"/>
    <property type="match status" value="2"/>
</dbReference>